<accession>A0AAD7Z3P3</accession>
<name>A0AAD7Z3P3_DIPPU</name>
<feature type="non-terminal residue" evidence="1">
    <location>
        <position position="1"/>
    </location>
</feature>
<organism evidence="1 2">
    <name type="scientific">Diploptera punctata</name>
    <name type="common">Pacific beetle cockroach</name>
    <dbReference type="NCBI Taxonomy" id="6984"/>
    <lineage>
        <taxon>Eukaryota</taxon>
        <taxon>Metazoa</taxon>
        <taxon>Ecdysozoa</taxon>
        <taxon>Arthropoda</taxon>
        <taxon>Hexapoda</taxon>
        <taxon>Insecta</taxon>
        <taxon>Pterygota</taxon>
        <taxon>Neoptera</taxon>
        <taxon>Polyneoptera</taxon>
        <taxon>Dictyoptera</taxon>
        <taxon>Blattodea</taxon>
        <taxon>Blaberoidea</taxon>
        <taxon>Blaberidae</taxon>
        <taxon>Diplopterinae</taxon>
        <taxon>Diploptera</taxon>
    </lineage>
</organism>
<evidence type="ECO:0000313" key="2">
    <source>
        <dbReference type="Proteomes" id="UP001233999"/>
    </source>
</evidence>
<feature type="non-terminal residue" evidence="1">
    <location>
        <position position="60"/>
    </location>
</feature>
<dbReference type="Proteomes" id="UP001233999">
    <property type="component" value="Unassembled WGS sequence"/>
</dbReference>
<reference evidence="1" key="2">
    <citation type="submission" date="2023-05" db="EMBL/GenBank/DDBJ databases">
        <authorList>
            <person name="Fouks B."/>
        </authorList>
    </citation>
    <scope>NUCLEOTIDE SEQUENCE</scope>
    <source>
        <strain evidence="1">Stay&amp;Tobe</strain>
        <tissue evidence="1">Testes</tissue>
    </source>
</reference>
<proteinExistence type="predicted"/>
<evidence type="ECO:0000313" key="1">
    <source>
        <dbReference type="EMBL" id="KAJ9573664.1"/>
    </source>
</evidence>
<protein>
    <submittedName>
        <fullName evidence="1">Uncharacterized protein</fullName>
    </submittedName>
</protein>
<dbReference type="AlphaFoldDB" id="A0AAD7Z3P3"/>
<gene>
    <name evidence="1" type="ORF">L9F63_008934</name>
</gene>
<dbReference type="EMBL" id="JASPKZ010010686">
    <property type="protein sequence ID" value="KAJ9573664.1"/>
    <property type="molecule type" value="Genomic_DNA"/>
</dbReference>
<keyword evidence="2" id="KW-1185">Reference proteome</keyword>
<reference evidence="1" key="1">
    <citation type="journal article" date="2023" name="IScience">
        <title>Live-bearing cockroach genome reveals convergent evolutionary mechanisms linked to viviparity in insects and beyond.</title>
        <authorList>
            <person name="Fouks B."/>
            <person name="Harrison M.C."/>
            <person name="Mikhailova A.A."/>
            <person name="Marchal E."/>
            <person name="English S."/>
            <person name="Carruthers M."/>
            <person name="Jennings E.C."/>
            <person name="Chiamaka E.L."/>
            <person name="Frigard R.A."/>
            <person name="Pippel M."/>
            <person name="Attardo G.M."/>
            <person name="Benoit J.B."/>
            <person name="Bornberg-Bauer E."/>
            <person name="Tobe S.S."/>
        </authorList>
    </citation>
    <scope>NUCLEOTIDE SEQUENCE</scope>
    <source>
        <strain evidence="1">Stay&amp;Tobe</strain>
    </source>
</reference>
<sequence>FLLAFLRKRGSPGRFFPAFVCTYSTLVDTMLAQRCLSSLIIYIHTQMYQVCATLFIISIE</sequence>
<comment type="caution">
    <text evidence="1">The sequence shown here is derived from an EMBL/GenBank/DDBJ whole genome shotgun (WGS) entry which is preliminary data.</text>
</comment>